<reference evidence="5" key="1">
    <citation type="submission" date="2025-08" db="UniProtKB">
        <authorList>
            <consortium name="RefSeq"/>
        </authorList>
    </citation>
    <scope>IDENTIFICATION</scope>
</reference>
<feature type="signal peptide" evidence="3">
    <location>
        <begin position="1"/>
        <end position="21"/>
    </location>
</feature>
<dbReference type="OrthoDB" id="6629557at2759"/>
<evidence type="ECO:0000256" key="2">
    <source>
        <dbReference type="PROSITE-ProRule" id="PRU00497"/>
    </source>
</evidence>
<feature type="chain" id="PRO_5027879745" evidence="3">
    <location>
        <begin position="22"/>
        <end position="139"/>
    </location>
</feature>
<dbReference type="InterPro" id="IPR000618">
    <property type="entry name" value="Insect_cuticle"/>
</dbReference>
<keyword evidence="1 2" id="KW-0193">Cuticle</keyword>
<keyword evidence="4" id="KW-1185">Reference proteome</keyword>
<keyword evidence="3" id="KW-0732">Signal</keyword>
<dbReference type="InterPro" id="IPR031311">
    <property type="entry name" value="CHIT_BIND_RR_consensus"/>
</dbReference>
<evidence type="ECO:0000256" key="1">
    <source>
        <dbReference type="ARBA" id="ARBA00022460"/>
    </source>
</evidence>
<evidence type="ECO:0000256" key="3">
    <source>
        <dbReference type="SAM" id="SignalP"/>
    </source>
</evidence>
<dbReference type="KEGG" id="dqu:106748982"/>
<accession>A0A6P3XZQ2</accession>
<organism evidence="4 5">
    <name type="scientific">Dinoponera quadriceps</name>
    <name type="common">South American ant</name>
    <dbReference type="NCBI Taxonomy" id="609295"/>
    <lineage>
        <taxon>Eukaryota</taxon>
        <taxon>Metazoa</taxon>
        <taxon>Ecdysozoa</taxon>
        <taxon>Arthropoda</taxon>
        <taxon>Hexapoda</taxon>
        <taxon>Insecta</taxon>
        <taxon>Pterygota</taxon>
        <taxon>Neoptera</taxon>
        <taxon>Endopterygota</taxon>
        <taxon>Hymenoptera</taxon>
        <taxon>Apocrita</taxon>
        <taxon>Aculeata</taxon>
        <taxon>Formicoidea</taxon>
        <taxon>Formicidae</taxon>
        <taxon>Ponerinae</taxon>
        <taxon>Ponerini</taxon>
        <taxon>Dinoponera</taxon>
    </lineage>
</organism>
<dbReference type="RefSeq" id="XP_014483438.1">
    <property type="nucleotide sequence ID" value="XM_014627952.1"/>
</dbReference>
<evidence type="ECO:0000313" key="5">
    <source>
        <dbReference type="RefSeq" id="XP_014483438.1"/>
    </source>
</evidence>
<dbReference type="Proteomes" id="UP000515204">
    <property type="component" value="Unplaced"/>
</dbReference>
<dbReference type="GeneID" id="106748982"/>
<dbReference type="Pfam" id="PF00379">
    <property type="entry name" value="Chitin_bind_4"/>
    <property type="match status" value="1"/>
</dbReference>
<dbReference type="AlphaFoldDB" id="A0A6P3XZQ2"/>
<protein>
    <submittedName>
        <fullName evidence="5">Endocuticle structural glycoprotein SgAbd-2-like</fullName>
    </submittedName>
</protein>
<proteinExistence type="predicted"/>
<sequence>MVHRGIIYSLIWLLWFPACFPARRLLPVQQAPLFVRGSRDLVPVLPFMNRPRAASNTAFSMNVVDEDKQELFNDFGYQVIGHYAYTSPEGIPVYVSYIADDKGYRAKFNLGSVTIPHTPVSHVGPVSYAAPIPDAFRIR</sequence>
<gene>
    <name evidence="5" type="primary">LOC106748982</name>
</gene>
<evidence type="ECO:0000313" key="4">
    <source>
        <dbReference type="Proteomes" id="UP000515204"/>
    </source>
</evidence>
<dbReference type="PROSITE" id="PS51155">
    <property type="entry name" value="CHIT_BIND_RR_2"/>
    <property type="match status" value="1"/>
</dbReference>
<name>A0A6P3XZQ2_DINQU</name>
<dbReference type="GO" id="GO:0042302">
    <property type="term" value="F:structural constituent of cuticle"/>
    <property type="evidence" value="ECO:0007669"/>
    <property type="project" value="UniProtKB-UniRule"/>
</dbReference>
<dbReference type="PROSITE" id="PS00233">
    <property type="entry name" value="CHIT_BIND_RR_1"/>
    <property type="match status" value="1"/>
</dbReference>